<dbReference type="EMBL" id="CP060636">
    <property type="protein sequence ID" value="QNM11796.1"/>
    <property type="molecule type" value="Genomic_DNA"/>
</dbReference>
<name>A0A7G9GLW4_9FIRM</name>
<reference evidence="3 4" key="1">
    <citation type="submission" date="2020-08" db="EMBL/GenBank/DDBJ databases">
        <authorList>
            <person name="Liu C."/>
            <person name="Sun Q."/>
        </authorList>
    </citation>
    <scope>NUCLEOTIDE SEQUENCE [LARGE SCALE GENOMIC DNA]</scope>
    <source>
        <strain evidence="3 4">NSJ-61</strain>
    </source>
</reference>
<evidence type="ECO:0000313" key="3">
    <source>
        <dbReference type="EMBL" id="QNM11796.1"/>
    </source>
</evidence>
<dbReference type="InterPro" id="IPR036388">
    <property type="entry name" value="WH-like_DNA-bd_sf"/>
</dbReference>
<dbReference type="Pfam" id="PF13884">
    <property type="entry name" value="Peptidase_S74"/>
    <property type="match status" value="1"/>
</dbReference>
<accession>A0A7G9GLW4</accession>
<keyword evidence="1" id="KW-0175">Coiled coil</keyword>
<keyword evidence="4" id="KW-1185">Reference proteome</keyword>
<dbReference type="KEGG" id="ehn:H9Q80_16350"/>
<organism evidence="3 4">
    <name type="scientific">[Eubacterium] hominis</name>
    <dbReference type="NCBI Taxonomy" id="2764325"/>
    <lineage>
        <taxon>Bacteria</taxon>
        <taxon>Bacillati</taxon>
        <taxon>Bacillota</taxon>
        <taxon>Erysipelotrichia</taxon>
        <taxon>Erysipelotrichales</taxon>
        <taxon>Erysipelotrichaceae</taxon>
        <taxon>Amedibacillus</taxon>
    </lineage>
</organism>
<dbReference type="Proteomes" id="UP000515856">
    <property type="component" value="Chromosome"/>
</dbReference>
<dbReference type="Gene3D" id="1.20.5.340">
    <property type="match status" value="1"/>
</dbReference>
<dbReference type="InterPro" id="IPR030392">
    <property type="entry name" value="S74_ICA"/>
</dbReference>
<dbReference type="Gene3D" id="1.10.10.10">
    <property type="entry name" value="Winged helix-like DNA-binding domain superfamily/Winged helix DNA-binding domain"/>
    <property type="match status" value="1"/>
</dbReference>
<feature type="coiled-coil region" evidence="1">
    <location>
        <begin position="2041"/>
        <end position="2075"/>
    </location>
</feature>
<feature type="domain" description="Peptidase S74" evidence="2">
    <location>
        <begin position="1915"/>
        <end position="2034"/>
    </location>
</feature>
<evidence type="ECO:0000313" key="4">
    <source>
        <dbReference type="Proteomes" id="UP000515856"/>
    </source>
</evidence>
<sequence length="2091" mass="229231">MYSTSDKYKEVIQKDIIWDVEKLVIDVEEYTDFIKLHRKAGIVSDDHVNFGNCISSFLDVEIPEISNATKFIGRKVYYYVGLHLENYDNDEAENIEWIPMGVFNIVEPDVNDQVLSFTAYDNMYYTQQGFFSDLKGSQKVSTVLNEQCKKIGITYAGGDSGESINVDLLQGLELRDALGYIASYCGKNAIMNRQGNLQLKWFEEVDVTIPPDRCSDTFNVAPKDTTIGRLVCAVSKEQTFTHGSEVASAISFSNPLMTETQSKVLFDKVNGFTYRAINFNAIIGRPEIDVGDIIKVQDLDGTIYHVPVFIMENDGFNQTIQANAKTEEQEKFEFQGSVSKAIENTYSEIVSAKKVMADTVIAFDGKFQTLDTDILNVNKKIKAYEGQFEIIDSDIAKLKQADIDNLTAVNGRIDSLVTTDLTSVNAKINNLEVDIENVNTLLAGSVTSGSTQTIVLNAQNTTIANALIKSAMIESLSFDKITGIDVNTTKLTVHSNDGKSTWKDNTIQISDANRVRVQVGKDASGDYNMYVWDKSGNLMFDATGITAKGIQRPIIVNDMVSDNANISGDKINITSVIQKINENSTLIESHHILYDGKSLDVAFGTMETSISTVTSNVNTVTKTVTDNKTKWDTASTNATNALNTANTVTKTVSDNKANWDKAPTALTNANNAQNTANNAQSVANSKAKVFNAQPVPPYQVGDLWVQGTSGVIMRCKTARASGSYTASDWEKADKYTDDTKANAVDTKVTTVTETVKSHSTQLTAQDGKISTLISDNTQVKKDITAVQGDITIAKGNITTLQTNYSTLDQSVKGLSSTVGEHTSKLTTVTNTVNNNKANWDKAPTALDNANKAQSTANTANTNANNALKGIQNLRSSGLGIKVNYSTFTQANDAEIYFHGFDTYGNPTDTDGWVMYNGAKVTIPKGMWVNPNSAIPFNTLCYLVLDQSHKGIVSCWYDTSAKIWKYQYCDGAPANTGQSGTENFNDQNIVLGYYVNSGSAEAKFTSAGLFDPVKSYRDIVISPEATTSINTVNTRITTEIKTVSDKYASLQQDVNGFKTTVSSTYSTKTEVSKVKSDAATDATNKANQAKTDAINSANANTTTLLKSYSTTSAMNSAITQESNKITTAVASTYTTKADFNNLSIGGRNLLRKSAITSANLSLWNKSNATVTLVTEDGFNCFKIVSTGNEGIKGSGGVVTGNILIPNVRYTYSFWCKSSIDKTVGHNSIMHFQTINGSVVHNNANLQLKVTSIKANTWTKLAISFNVTKQCYFVPFIWYLGSATYFVRDIMVEEGSRDGAWTPAPEDIDASIATVDGKFKNYSTTTQMNSAITTKANEITSTVSKTYATQATVNTINGDVSALKTWKTSAETKITDTAIVNTVRNSTNYKNDLTGKVGKTEIISCINQTAETIKIDASKIELTGKVTISMLDSDTQTKVNNGNNAMSSINTNKANWDKGKTAYDWTNTNGGNMTNLRNMVLKWTNNAVSTSTYIQGGWIATNTITTAQIATGTIVIGDLDSGVQTKLNTGYDNAYKAYWMSMALSQGQSMYNDPAFLRGINGLDIYNNSNNTAVTITREAKASGWTYDTPYRIKVTSNGTTSPNHGGIRWGFTPKAGHTYLFKLIAKIPTGRTISWHTNDIGTGSKQEWLTPTAGTNDWTEYVCKVKIGTGTISTTGFFSINGGATGFSWYIVYANVFDLGSENLISTFTKGTTEIYGDYIKTGTITANHIRGNKLEGTEIVGGKISSNTTIDVTTDLKVGNNIYLNTPSSGNKYIYFNGTSQFISYNANAINVTSSSSYIRSTGGAYCSARSDGVVISNAKSSMIWMKADNTICVDGPIYTRNGIKFDSSSSTGIYTSWVDLKNHDLLVRSEDMCSCYYGCASISYDQWTYVRGKYVKLYNHSGGYCQVNGAAITSDINLKYDFRTFDERYNDFFMNLRPTIYKYQTGTAKRDHFGYVAQEVESALYKSGLSTNDFAGVIIDKNITRTEDDTDSNLLLDKGINEMHLLRYEEFIALNTHMIQKTIKAVDTQGAMLKSHERVISEVDRKSKENEYKIEQLKKQLDEERQLRIKAEQKLNAIISGEIKLESRMA</sequence>
<evidence type="ECO:0000259" key="2">
    <source>
        <dbReference type="PROSITE" id="PS51688"/>
    </source>
</evidence>
<dbReference type="RefSeq" id="WP_117570566.1">
    <property type="nucleotide sequence ID" value="NZ_CP060636.1"/>
</dbReference>
<proteinExistence type="predicted"/>
<dbReference type="PROSITE" id="PS51688">
    <property type="entry name" value="ICA"/>
    <property type="match status" value="1"/>
</dbReference>
<evidence type="ECO:0000256" key="1">
    <source>
        <dbReference type="SAM" id="Coils"/>
    </source>
</evidence>
<protein>
    <submittedName>
        <fullName evidence="3">Tail fiber domain-containing protein</fullName>
    </submittedName>
</protein>
<gene>
    <name evidence="3" type="ORF">H9Q80_16350</name>
</gene>